<dbReference type="Proteomes" id="UP000728032">
    <property type="component" value="Unassembled WGS sequence"/>
</dbReference>
<sequence length="466" mass="53455">MIAFILLLSTCLWISSGDAYELTQPEQIHLSYGVDPTQMIVTWVTMDSTPQTTVEFGRSPTDLNTVTQGYANRFTDGGTEHRVMYIHRVVMTGLTPDGTYFYHCGSDSGGWSSVYWFKAMKEGNSWSPYFAIIGDLGNVNGVSIPYLQKEVSKGKYDAVLHIGDFAYDMDSDNARVGDEYMRQMEPIAAYVPYMTVVGNHEAAYNFSNYENRFTMIDHTSGQMNNHFYSYNVGPIHFIVFSSEYYYYVDFGWNQIDVQYKWLENDLKEATKPENRAVRPWIITMAHRPMYCSTDDSDDCTRKESIIRKGIPVVKAYGLEDLFYQYGVDVEIWAHEHIYERMWPVYDRHVYNGSVGDPYTNPKAPLNQMWPVYDRHVYNGSVGDPYTNPKAPVHFITGSAGCQEDIDPFVPNPPPWSAVRIRDYGYTQMKVWNHSVIDFTQISSDKGGVVVDKFTVVKEKHGPEAWL</sequence>
<dbReference type="CDD" id="cd00839">
    <property type="entry name" value="MPP_PAPs"/>
    <property type="match status" value="1"/>
</dbReference>
<evidence type="ECO:0000313" key="7">
    <source>
        <dbReference type="EMBL" id="CAD7646448.1"/>
    </source>
</evidence>
<evidence type="ECO:0000259" key="4">
    <source>
        <dbReference type="Pfam" id="PF00149"/>
    </source>
</evidence>
<evidence type="ECO:0000259" key="5">
    <source>
        <dbReference type="Pfam" id="PF14008"/>
    </source>
</evidence>
<keyword evidence="3" id="KW-0378">Hydrolase</keyword>
<dbReference type="GO" id="GO:0003993">
    <property type="term" value="F:acid phosphatase activity"/>
    <property type="evidence" value="ECO:0007669"/>
    <property type="project" value="UniProtKB-EC"/>
</dbReference>
<dbReference type="PANTHER" id="PTHR45867:SF3">
    <property type="entry name" value="ACID PHOSPHATASE TYPE 7"/>
    <property type="match status" value="1"/>
</dbReference>
<dbReference type="EMBL" id="CAJPVJ010002376">
    <property type="protein sequence ID" value="CAG2166208.1"/>
    <property type="molecule type" value="Genomic_DNA"/>
</dbReference>
<dbReference type="GO" id="GO:0046872">
    <property type="term" value="F:metal ion binding"/>
    <property type="evidence" value="ECO:0007669"/>
    <property type="project" value="InterPro"/>
</dbReference>
<dbReference type="Pfam" id="PF14008">
    <property type="entry name" value="Metallophos_C"/>
    <property type="match status" value="1"/>
</dbReference>
<dbReference type="EC" id="3.1.3.2" evidence="3"/>
<dbReference type="PANTHER" id="PTHR45867">
    <property type="entry name" value="PURPLE ACID PHOSPHATASE"/>
    <property type="match status" value="1"/>
</dbReference>
<comment type="similarity">
    <text evidence="3">Belongs to the metallophosphoesterase superfamily. Purple acid phosphatase family.</text>
</comment>
<organism evidence="7">
    <name type="scientific">Oppiella nova</name>
    <dbReference type="NCBI Taxonomy" id="334625"/>
    <lineage>
        <taxon>Eukaryota</taxon>
        <taxon>Metazoa</taxon>
        <taxon>Ecdysozoa</taxon>
        <taxon>Arthropoda</taxon>
        <taxon>Chelicerata</taxon>
        <taxon>Arachnida</taxon>
        <taxon>Acari</taxon>
        <taxon>Acariformes</taxon>
        <taxon>Sarcoptiformes</taxon>
        <taxon>Oribatida</taxon>
        <taxon>Brachypylina</taxon>
        <taxon>Oppioidea</taxon>
        <taxon>Oppiidae</taxon>
        <taxon>Oppiella</taxon>
    </lineage>
</organism>
<feature type="chain" id="PRO_5035956908" description="Purple acid phosphatase" evidence="3">
    <location>
        <begin position="20"/>
        <end position="466"/>
    </location>
</feature>
<dbReference type="SUPFAM" id="SSF56300">
    <property type="entry name" value="Metallo-dependent phosphatases"/>
    <property type="match status" value="1"/>
</dbReference>
<evidence type="ECO:0000313" key="8">
    <source>
        <dbReference type="Proteomes" id="UP000728032"/>
    </source>
</evidence>
<dbReference type="InterPro" id="IPR041792">
    <property type="entry name" value="MPP_PAP"/>
</dbReference>
<dbReference type="Gene3D" id="3.60.21.10">
    <property type="match status" value="2"/>
</dbReference>
<keyword evidence="8" id="KW-1185">Reference proteome</keyword>
<dbReference type="InterPro" id="IPR008963">
    <property type="entry name" value="Purple_acid_Pase-like_N"/>
</dbReference>
<feature type="signal peptide" evidence="3">
    <location>
        <begin position="1"/>
        <end position="19"/>
    </location>
</feature>
<evidence type="ECO:0000256" key="3">
    <source>
        <dbReference type="RuleBase" id="RU361203"/>
    </source>
</evidence>
<keyword evidence="2" id="KW-0325">Glycoprotein</keyword>
<dbReference type="InterPro" id="IPR025733">
    <property type="entry name" value="PAPs_C"/>
</dbReference>
<dbReference type="InterPro" id="IPR015914">
    <property type="entry name" value="PAPs_N"/>
</dbReference>
<comment type="catalytic activity">
    <reaction evidence="3">
        <text>a phosphate monoester + H2O = an alcohol + phosphate</text>
        <dbReference type="Rhea" id="RHEA:15017"/>
        <dbReference type="ChEBI" id="CHEBI:15377"/>
        <dbReference type="ChEBI" id="CHEBI:30879"/>
        <dbReference type="ChEBI" id="CHEBI:43474"/>
        <dbReference type="ChEBI" id="CHEBI:67140"/>
        <dbReference type="EC" id="3.1.3.2"/>
    </reaction>
</comment>
<dbReference type="EMBL" id="OC917201">
    <property type="protein sequence ID" value="CAD7646448.1"/>
    <property type="molecule type" value="Genomic_DNA"/>
</dbReference>
<dbReference type="InterPro" id="IPR004843">
    <property type="entry name" value="Calcineurin-like_PHP"/>
</dbReference>
<keyword evidence="1 3" id="KW-0732">Signal</keyword>
<gene>
    <name evidence="7" type="ORF">ONB1V03_LOCUS5735</name>
</gene>
<dbReference type="Gene3D" id="2.60.40.380">
    <property type="entry name" value="Purple acid phosphatase-like, N-terminal"/>
    <property type="match status" value="1"/>
</dbReference>
<reference evidence="7" key="1">
    <citation type="submission" date="2020-11" db="EMBL/GenBank/DDBJ databases">
        <authorList>
            <person name="Tran Van P."/>
        </authorList>
    </citation>
    <scope>NUCLEOTIDE SEQUENCE</scope>
</reference>
<accession>A0A7R9QI33</accession>
<feature type="domain" description="Purple acid phosphatase N-terminal" evidence="6">
    <location>
        <begin position="25"/>
        <end position="118"/>
    </location>
</feature>
<dbReference type="OrthoDB" id="45007at2759"/>
<dbReference type="Pfam" id="PF00149">
    <property type="entry name" value="Metallophos"/>
    <property type="match status" value="1"/>
</dbReference>
<dbReference type="SUPFAM" id="SSF49363">
    <property type="entry name" value="Purple acid phosphatase, N-terminal domain"/>
    <property type="match status" value="1"/>
</dbReference>
<evidence type="ECO:0000256" key="2">
    <source>
        <dbReference type="ARBA" id="ARBA00023180"/>
    </source>
</evidence>
<dbReference type="InterPro" id="IPR029052">
    <property type="entry name" value="Metallo-depent_PP-like"/>
</dbReference>
<feature type="domain" description="Purple acid phosphatase C-terminal" evidence="5">
    <location>
        <begin position="390"/>
        <end position="451"/>
    </location>
</feature>
<evidence type="ECO:0000256" key="1">
    <source>
        <dbReference type="ARBA" id="ARBA00022729"/>
    </source>
</evidence>
<dbReference type="Pfam" id="PF16656">
    <property type="entry name" value="Pur_ac_phosph_N"/>
    <property type="match status" value="1"/>
</dbReference>
<dbReference type="AlphaFoldDB" id="A0A7R9QI33"/>
<protein>
    <recommendedName>
        <fullName evidence="3">Purple acid phosphatase</fullName>
        <ecNumber evidence="3">3.1.3.2</ecNumber>
    </recommendedName>
</protein>
<evidence type="ECO:0000259" key="6">
    <source>
        <dbReference type="Pfam" id="PF16656"/>
    </source>
</evidence>
<proteinExistence type="inferred from homology"/>
<name>A0A7R9QI33_9ACAR</name>
<feature type="domain" description="Calcineurin-like phosphoesterase" evidence="4">
    <location>
        <begin position="130"/>
        <end position="338"/>
    </location>
</feature>